<dbReference type="Pfam" id="PF10819">
    <property type="entry name" value="DUF2564"/>
    <property type="match status" value="1"/>
</dbReference>
<dbReference type="InterPro" id="IPR020314">
    <property type="entry name" value="Uncharacterised_YpzA"/>
</dbReference>
<dbReference type="EMBL" id="CP016020">
    <property type="protein sequence ID" value="APH04676.1"/>
    <property type="molecule type" value="Genomic_DNA"/>
</dbReference>
<dbReference type="OrthoDB" id="2695555at2"/>
<protein>
    <recommendedName>
        <fullName evidence="3">Cytosolic protein</fullName>
    </recommendedName>
</protein>
<organism evidence="1 2">
    <name type="scientific">Bacillus weihaiensis</name>
    <dbReference type="NCBI Taxonomy" id="1547283"/>
    <lineage>
        <taxon>Bacteria</taxon>
        <taxon>Bacillati</taxon>
        <taxon>Bacillota</taxon>
        <taxon>Bacilli</taxon>
        <taxon>Bacillales</taxon>
        <taxon>Bacillaceae</taxon>
        <taxon>Bacillus</taxon>
    </lineage>
</organism>
<accession>A0A1L3MQR0</accession>
<dbReference type="AlphaFoldDB" id="A0A1L3MQR0"/>
<sequence>MDQINHTGLISGMNDLSQLEAAVKSAQKMVGSATMQMDSEAMNHAKKAIDDAKSIMNRVNQTGVDQDLIQQQEKLLDQCEHQLIEAKDS</sequence>
<gene>
    <name evidence="1" type="ORF">A9C19_07905</name>
</gene>
<evidence type="ECO:0000313" key="1">
    <source>
        <dbReference type="EMBL" id="APH04676.1"/>
    </source>
</evidence>
<dbReference type="RefSeq" id="WP_072579466.1">
    <property type="nucleotide sequence ID" value="NZ_CP016020.1"/>
</dbReference>
<reference evidence="1 2" key="1">
    <citation type="journal article" date="2016" name="Sci. Rep.">
        <title>Complete genome sequence and transcriptomic analysis of a novel marine strain Bacillus weihaiensis reveals the mechanism of brown algae degradation.</title>
        <authorList>
            <person name="Zhu Y."/>
            <person name="Chen P."/>
            <person name="Bao Y."/>
            <person name="Men Y."/>
            <person name="Zeng Y."/>
            <person name="Yang J."/>
            <person name="Sun J."/>
            <person name="Sun Y."/>
        </authorList>
    </citation>
    <scope>NUCLEOTIDE SEQUENCE [LARGE SCALE GENOMIC DNA]</scope>
    <source>
        <strain evidence="1 2">Alg07</strain>
    </source>
</reference>
<proteinExistence type="predicted"/>
<dbReference type="KEGG" id="bwh:A9C19_07905"/>
<evidence type="ECO:0008006" key="3">
    <source>
        <dbReference type="Google" id="ProtNLM"/>
    </source>
</evidence>
<name>A0A1L3MQR0_9BACI</name>
<keyword evidence="2" id="KW-1185">Reference proteome</keyword>
<evidence type="ECO:0000313" key="2">
    <source>
        <dbReference type="Proteomes" id="UP000181936"/>
    </source>
</evidence>
<dbReference type="Proteomes" id="UP000181936">
    <property type="component" value="Chromosome"/>
</dbReference>